<dbReference type="CDD" id="cd00146">
    <property type="entry name" value="PKD"/>
    <property type="match status" value="4"/>
</dbReference>
<comment type="caution">
    <text evidence="14">The sequence shown here is derived from an EMBL/GenBank/DDBJ whole genome shotgun (WGS) entry which is preliminary data.</text>
</comment>
<keyword evidence="2" id="KW-1003">Cell membrane</keyword>
<dbReference type="Pfam" id="PF23620">
    <property type="entry name" value="KIAA0319"/>
    <property type="match status" value="1"/>
</dbReference>
<keyword evidence="7 10" id="KW-0472">Membrane</keyword>
<keyword evidence="3 10" id="KW-0812">Transmembrane</keyword>
<evidence type="ECO:0000313" key="14">
    <source>
        <dbReference type="EMBL" id="KAG9479172.1"/>
    </source>
</evidence>
<keyword evidence="5" id="KW-0677">Repeat</keyword>
<feature type="chain" id="PRO_5035316733" description="KIAA0319" evidence="11">
    <location>
        <begin position="22"/>
        <end position="1063"/>
    </location>
</feature>
<feature type="signal peptide" evidence="11">
    <location>
        <begin position="1"/>
        <end position="21"/>
    </location>
</feature>
<dbReference type="PROSITE" id="PS50093">
    <property type="entry name" value="PKD"/>
    <property type="match status" value="3"/>
</dbReference>
<reference evidence="14" key="1">
    <citation type="thesis" date="2020" institute="ProQuest LLC" country="789 East Eisenhower Parkway, Ann Arbor, MI, USA">
        <title>Comparative Genomics and Chromosome Evolution.</title>
        <authorList>
            <person name="Mudd A.B."/>
        </authorList>
    </citation>
    <scope>NUCLEOTIDE SEQUENCE</scope>
    <source>
        <strain evidence="14">HN-11 Male</strain>
        <tissue evidence="14">Kidney and liver</tissue>
    </source>
</reference>
<dbReference type="GO" id="GO:0031410">
    <property type="term" value="C:cytoplasmic vesicle"/>
    <property type="evidence" value="ECO:0007669"/>
    <property type="project" value="TreeGrafter"/>
</dbReference>
<evidence type="ECO:0000259" key="12">
    <source>
        <dbReference type="PROSITE" id="PS50093"/>
    </source>
</evidence>
<dbReference type="InterPro" id="IPR035986">
    <property type="entry name" value="PKD_dom_sf"/>
</dbReference>
<dbReference type="InterPro" id="IPR056502">
    <property type="entry name" value="KIAA0319-like_C"/>
</dbReference>
<evidence type="ECO:0000313" key="15">
    <source>
        <dbReference type="Proteomes" id="UP000770717"/>
    </source>
</evidence>
<evidence type="ECO:0000256" key="1">
    <source>
        <dbReference type="ARBA" id="ARBA00004236"/>
    </source>
</evidence>
<keyword evidence="15" id="KW-1185">Reference proteome</keyword>
<dbReference type="InterPro" id="IPR022409">
    <property type="entry name" value="PKD/Chitinase_dom"/>
</dbReference>
<dbReference type="InterPro" id="IPR013980">
    <property type="entry name" value="MANSC_dom"/>
</dbReference>
<evidence type="ECO:0000256" key="8">
    <source>
        <dbReference type="ARBA" id="ARBA00023180"/>
    </source>
</evidence>
<dbReference type="PROSITE" id="PS50986">
    <property type="entry name" value="MANSC"/>
    <property type="match status" value="1"/>
</dbReference>
<organism evidence="14 15">
    <name type="scientific">Eleutherodactylus coqui</name>
    <name type="common">Puerto Rican coqui</name>
    <dbReference type="NCBI Taxonomy" id="57060"/>
    <lineage>
        <taxon>Eukaryota</taxon>
        <taxon>Metazoa</taxon>
        <taxon>Chordata</taxon>
        <taxon>Craniata</taxon>
        <taxon>Vertebrata</taxon>
        <taxon>Euteleostomi</taxon>
        <taxon>Amphibia</taxon>
        <taxon>Batrachia</taxon>
        <taxon>Anura</taxon>
        <taxon>Neobatrachia</taxon>
        <taxon>Hyloidea</taxon>
        <taxon>Eleutherodactylidae</taxon>
        <taxon>Eleutherodactylinae</taxon>
        <taxon>Eleutherodactylus</taxon>
        <taxon>Eleutherodactylus</taxon>
    </lineage>
</organism>
<dbReference type="Gene3D" id="2.60.40.10">
    <property type="entry name" value="Immunoglobulins"/>
    <property type="match status" value="5"/>
</dbReference>
<keyword evidence="8" id="KW-0325">Glycoprotein</keyword>
<feature type="region of interest" description="Disordered" evidence="9">
    <location>
        <begin position="1034"/>
        <end position="1063"/>
    </location>
</feature>
<dbReference type="InterPro" id="IPR000601">
    <property type="entry name" value="PKD_dom"/>
</dbReference>
<dbReference type="Pfam" id="PF23597">
    <property type="entry name" value="KIAA0319_N"/>
    <property type="match status" value="1"/>
</dbReference>
<dbReference type="GO" id="GO:0005886">
    <property type="term" value="C:plasma membrane"/>
    <property type="evidence" value="ECO:0007669"/>
    <property type="project" value="UniProtKB-SubCell"/>
</dbReference>
<dbReference type="InterPro" id="IPR011106">
    <property type="entry name" value="MANSC_N"/>
</dbReference>
<dbReference type="FunFam" id="2.60.40.10:FF:000061">
    <property type="entry name" value="Dyslexia-associated protein KIAA0319 homolog"/>
    <property type="match status" value="3"/>
</dbReference>
<keyword evidence="4 11" id="KW-0732">Signal</keyword>
<evidence type="ECO:0000256" key="3">
    <source>
        <dbReference type="ARBA" id="ARBA00022692"/>
    </source>
</evidence>
<dbReference type="InterPro" id="IPR029865">
    <property type="entry name" value="KIAA0319-like"/>
</dbReference>
<proteinExistence type="predicted"/>
<feature type="transmembrane region" description="Helical" evidence="10">
    <location>
        <begin position="947"/>
        <end position="972"/>
    </location>
</feature>
<dbReference type="FunFam" id="2.60.40.10:FF:000258">
    <property type="entry name" value="Dyslexia-associated protein KIAA0319 homolog"/>
    <property type="match status" value="1"/>
</dbReference>
<protein>
    <recommendedName>
        <fullName evidence="16">KIAA0319</fullName>
    </recommendedName>
</protein>
<dbReference type="SMART" id="SM00089">
    <property type="entry name" value="PKD"/>
    <property type="match status" value="5"/>
</dbReference>
<sequence>MATNTVSVCIYTLFIWLCTIAGHLCDQCREGAVLTNAAISPNLQMTHLKRVPNARTMSDCTIACCNHSGCDLSWMLGRQCYIVNCQHKESCEPQKVDHMQSYLTFVLRPSPRFIPFALYDNIPPNQEYSLTDQGDLEEDMASFKDLSSLIKNPSLEDLTDYTDDYSGPQLDLLHLNPKEENKVRPDLDLIGWILPELNKNSTTIEIGRRNDDVIEHPREESVTKGNVNHISGTPSEDPFSATTEMISTKPMETTQAFVEELPTLLPSTSKNHVSSDVLGISEKQPTPQSVLEPQENKDTNNTVPTRPSILHNVVSTSMASKPGTELTVTTAGNIEVTLPTHEVQLNVFVSPEVRADMPYTYEWKLISQPADFQGELTMANTRSPTLSKLTAGLYRLRVSVSMDNVVGEGFVNITVKPAARINLPPIAVVSPKTQEVLLPTTSAGIDASQSTDDDKIVSYHWEQTEGSLQEMKTGGDNPVLHLSNLVPGNYTFRLTVVDSDGAKNSTEAYVIVTKVVDNPPNANAGPNQLITLPQNHISLNGNLSSDDHEIISYQWTLSPSSTGKVGAMKGMHSPYLQATAMQAGEYTFQLTVTDSSNQQSAAQATVIVQPEDNSPPVAQAGPDKEIIFPVESITLDGSQSRDDHGIVAYKWENISGPSAVTIQDSDEPVAVVSNLQLGTYHFRLTVKDHQGLESSAVLSVTVIEGKNSPPKANAGGKHVLVLPNSSISLDGSKSVDDMGIVSYTWTRDGKSPAAGDVMDSSENKPVLHLTNLVEGVYVFQLKVTDAKGDSDIDTATVEVRPDPRKGNLVELILEVAVSQLSEQQKDTLVRQLAVLLNVLDSDVKVQKIQAHSDLSTVILFYVQSGHPIKIRKSVDVAQMLQKQLLKKKADFLLYKVLRVDSAVCLLKCSGHGHCDPITKSCICYPFWMENWLRRYVSDGESNCDWSVLYIIVLTFALVAFLMGLTWVCMCCYKSRKRTKIRKKTKYTILDNFDEQERMALRPKYGIKHRSTEHNSSLMVSESEFDSDQDTIFSRDKVDQDNPKNISSGSLKNGAPFNFSSKCR</sequence>
<keyword evidence="6 10" id="KW-1133">Transmembrane helix</keyword>
<dbReference type="PANTHER" id="PTHR46182:SF1">
    <property type="entry name" value="DYSLEXIA-ASSOCIATED PROTEIN KIAA0319"/>
    <property type="match status" value="1"/>
</dbReference>
<feature type="region of interest" description="Disordered" evidence="9">
    <location>
        <begin position="280"/>
        <end position="306"/>
    </location>
</feature>
<evidence type="ECO:0000256" key="5">
    <source>
        <dbReference type="ARBA" id="ARBA00022737"/>
    </source>
</evidence>
<dbReference type="GO" id="GO:0001764">
    <property type="term" value="P:neuron migration"/>
    <property type="evidence" value="ECO:0007669"/>
    <property type="project" value="TreeGrafter"/>
</dbReference>
<feature type="domain" description="MANSC" evidence="13">
    <location>
        <begin position="16"/>
        <end position="102"/>
    </location>
</feature>
<dbReference type="AlphaFoldDB" id="A0A8J6F0G8"/>
<dbReference type="SUPFAM" id="SSF49299">
    <property type="entry name" value="PKD domain"/>
    <property type="match status" value="4"/>
</dbReference>
<evidence type="ECO:0000259" key="13">
    <source>
        <dbReference type="PROSITE" id="PS50986"/>
    </source>
</evidence>
<accession>A0A8J6F0G8</accession>
<gene>
    <name evidence="14" type="ORF">GDO78_012705</name>
</gene>
<feature type="domain" description="PKD" evidence="12">
    <location>
        <begin position="448"/>
        <end position="513"/>
    </location>
</feature>
<feature type="domain" description="PKD" evidence="12">
    <location>
        <begin position="631"/>
        <end position="702"/>
    </location>
</feature>
<evidence type="ECO:0000256" key="11">
    <source>
        <dbReference type="SAM" id="SignalP"/>
    </source>
</evidence>
<dbReference type="PANTHER" id="PTHR46182">
    <property type="entry name" value="FI19480P1"/>
    <property type="match status" value="1"/>
</dbReference>
<dbReference type="FunFam" id="2.60.40.10:FF:000257">
    <property type="entry name" value="Dyslexia-associated protein KIAA0319-like"/>
    <property type="match status" value="1"/>
</dbReference>
<evidence type="ECO:0000256" key="7">
    <source>
        <dbReference type="ARBA" id="ARBA00023136"/>
    </source>
</evidence>
<evidence type="ECO:0008006" key="16">
    <source>
        <dbReference type="Google" id="ProtNLM"/>
    </source>
</evidence>
<evidence type="ECO:0000256" key="9">
    <source>
        <dbReference type="SAM" id="MobiDB-lite"/>
    </source>
</evidence>
<comment type="subcellular location">
    <subcellularLocation>
        <location evidence="1">Cell membrane</location>
    </subcellularLocation>
</comment>
<dbReference type="SMART" id="SM00765">
    <property type="entry name" value="MANEC"/>
    <property type="match status" value="1"/>
</dbReference>
<dbReference type="Pfam" id="PF22352">
    <property type="entry name" value="K319L-like_PKD"/>
    <property type="match status" value="5"/>
</dbReference>
<name>A0A8J6F0G8_ELECQ</name>
<feature type="domain" description="PKD" evidence="12">
    <location>
        <begin position="537"/>
        <end position="609"/>
    </location>
</feature>
<evidence type="ECO:0000256" key="2">
    <source>
        <dbReference type="ARBA" id="ARBA00022475"/>
    </source>
</evidence>
<dbReference type="Proteomes" id="UP000770717">
    <property type="component" value="Unassembled WGS sequence"/>
</dbReference>
<evidence type="ECO:0000256" key="4">
    <source>
        <dbReference type="ARBA" id="ARBA00022729"/>
    </source>
</evidence>
<dbReference type="EMBL" id="WNTK01000008">
    <property type="protein sequence ID" value="KAG9479172.1"/>
    <property type="molecule type" value="Genomic_DNA"/>
</dbReference>
<dbReference type="InterPro" id="IPR013783">
    <property type="entry name" value="Ig-like_fold"/>
</dbReference>
<evidence type="ECO:0000256" key="6">
    <source>
        <dbReference type="ARBA" id="ARBA00022989"/>
    </source>
</evidence>
<dbReference type="OrthoDB" id="536372at2759"/>
<evidence type="ECO:0000256" key="10">
    <source>
        <dbReference type="SAM" id="Phobius"/>
    </source>
</evidence>